<organism evidence="2 3">
    <name type="scientific">Aquimarina atlantica</name>
    <dbReference type="NCBI Taxonomy" id="1317122"/>
    <lineage>
        <taxon>Bacteria</taxon>
        <taxon>Pseudomonadati</taxon>
        <taxon>Bacteroidota</taxon>
        <taxon>Flavobacteriia</taxon>
        <taxon>Flavobacteriales</taxon>
        <taxon>Flavobacteriaceae</taxon>
        <taxon>Aquimarina</taxon>
    </lineage>
</organism>
<dbReference type="OrthoDB" id="1163161at2"/>
<feature type="transmembrane region" description="Helical" evidence="1">
    <location>
        <begin position="67"/>
        <end position="92"/>
    </location>
</feature>
<dbReference type="eggNOG" id="ENOG5032HPG">
    <property type="taxonomic scope" value="Bacteria"/>
</dbReference>
<accession>A0A023BSQ3</accession>
<evidence type="ECO:0000313" key="2">
    <source>
        <dbReference type="EMBL" id="EZH73011.1"/>
    </source>
</evidence>
<dbReference type="STRING" id="1317122.ATO12_18520"/>
<dbReference type="Proteomes" id="UP000023541">
    <property type="component" value="Unassembled WGS sequence"/>
</dbReference>
<keyword evidence="1" id="KW-0472">Membrane</keyword>
<gene>
    <name evidence="2" type="ORF">ATO12_18520</name>
</gene>
<feature type="transmembrane region" description="Helical" evidence="1">
    <location>
        <begin position="7"/>
        <end position="29"/>
    </location>
</feature>
<proteinExistence type="predicted"/>
<evidence type="ECO:0000256" key="1">
    <source>
        <dbReference type="SAM" id="Phobius"/>
    </source>
</evidence>
<reference evidence="2 3" key="1">
    <citation type="submission" date="2014-04" db="EMBL/GenBank/DDBJ databases">
        <title>Aquimarina sp. 22II-S11-z7 Genome Sequencing.</title>
        <authorList>
            <person name="Lai Q."/>
        </authorList>
    </citation>
    <scope>NUCLEOTIDE SEQUENCE [LARGE SCALE GENOMIC DNA]</scope>
    <source>
        <strain evidence="2 3">22II-S11-z7</strain>
    </source>
</reference>
<comment type="caution">
    <text evidence="2">The sequence shown here is derived from an EMBL/GenBank/DDBJ whole genome shotgun (WGS) entry which is preliminary data.</text>
</comment>
<keyword evidence="3" id="KW-1185">Reference proteome</keyword>
<keyword evidence="1" id="KW-0812">Transmembrane</keyword>
<sequence>MKKINLHTYIVTFILLYVLAAICSLIGYANNEGTLVLTPTTDFLLKLHSIINLPTNTIGYATLGKGIYGAVGGLILNVLLYSLIVERFVFCLKTLKRSVLKMKFLTKKSKRTILLIEK</sequence>
<dbReference type="RefSeq" id="WP_034242787.1">
    <property type="nucleotide sequence ID" value="NZ_AQRA01000006.1"/>
</dbReference>
<dbReference type="EMBL" id="AQRA01000006">
    <property type="protein sequence ID" value="EZH73011.1"/>
    <property type="molecule type" value="Genomic_DNA"/>
</dbReference>
<evidence type="ECO:0000313" key="3">
    <source>
        <dbReference type="Proteomes" id="UP000023541"/>
    </source>
</evidence>
<keyword evidence="1" id="KW-1133">Transmembrane helix</keyword>
<protein>
    <submittedName>
        <fullName evidence="2">Uncharacterized protein</fullName>
    </submittedName>
</protein>
<name>A0A023BSQ3_9FLAO</name>
<dbReference type="AlphaFoldDB" id="A0A023BSQ3"/>